<dbReference type="EMBL" id="FQVE01000003">
    <property type="protein sequence ID" value="SHF70187.1"/>
    <property type="molecule type" value="Genomic_DNA"/>
</dbReference>
<keyword evidence="1" id="KW-0812">Transmembrane</keyword>
<dbReference type="AlphaFoldDB" id="A0A1M5DT70"/>
<accession>A0A1M5DT70</accession>
<dbReference type="Proteomes" id="UP000184108">
    <property type="component" value="Unassembled WGS sequence"/>
</dbReference>
<reference evidence="3" key="1">
    <citation type="submission" date="2016-11" db="EMBL/GenBank/DDBJ databases">
        <authorList>
            <person name="Varghese N."/>
            <person name="Submissions S."/>
        </authorList>
    </citation>
    <scope>NUCLEOTIDE SEQUENCE [LARGE SCALE GENOMIC DNA]</scope>
    <source>
        <strain evidence="3">YR203</strain>
    </source>
</reference>
<sequence>MRRKYYIIIGILTFVVALVIGYFLLLNGLRGMGNPTGGRGPDYPYFITTEPVIVKKILLPKGTKLTYEEQLFKKGQQDRIMNEKKLTNIELPKGKTIDWGGVPVYMIIKFFNPEMKGFSVYADFSQLSDGKKTKFSEIWESCGGDLGVLVKNQNDWTFDTKNIVDISDCSVNFQRYFKEDAQQQLLLDNLYIELKKVGQTR</sequence>
<organism evidence="2 3">
    <name type="scientific">Chryseobacterium vrystaatense</name>
    <dbReference type="NCBI Taxonomy" id="307480"/>
    <lineage>
        <taxon>Bacteria</taxon>
        <taxon>Pseudomonadati</taxon>
        <taxon>Bacteroidota</taxon>
        <taxon>Flavobacteriia</taxon>
        <taxon>Flavobacteriales</taxon>
        <taxon>Weeksellaceae</taxon>
        <taxon>Chryseobacterium group</taxon>
        <taxon>Chryseobacterium</taxon>
    </lineage>
</organism>
<evidence type="ECO:0000313" key="3">
    <source>
        <dbReference type="Proteomes" id="UP000184108"/>
    </source>
</evidence>
<proteinExistence type="predicted"/>
<feature type="transmembrane region" description="Helical" evidence="1">
    <location>
        <begin position="6"/>
        <end position="25"/>
    </location>
</feature>
<evidence type="ECO:0000256" key="1">
    <source>
        <dbReference type="SAM" id="Phobius"/>
    </source>
</evidence>
<keyword evidence="1" id="KW-1133">Transmembrane helix</keyword>
<protein>
    <submittedName>
        <fullName evidence="2">Uncharacterized protein</fullName>
    </submittedName>
</protein>
<dbReference type="RefSeq" id="WP_223878154.1">
    <property type="nucleotide sequence ID" value="NZ_FQVE01000003.1"/>
</dbReference>
<keyword evidence="1" id="KW-0472">Membrane</keyword>
<name>A0A1M5DT70_9FLAO</name>
<evidence type="ECO:0000313" key="2">
    <source>
        <dbReference type="EMBL" id="SHF70187.1"/>
    </source>
</evidence>
<gene>
    <name evidence="2" type="ORF">SAMN02787073_2709</name>
</gene>